<evidence type="ECO:0000313" key="10">
    <source>
        <dbReference type="EMBL" id="RDH89388.1"/>
    </source>
</evidence>
<name>A0A370DV78_9GAMM</name>
<gene>
    <name evidence="10" type="ORF">DIZ79_12240</name>
</gene>
<comment type="similarity">
    <text evidence="2">Belongs to the membrane fusion protein (MFP) (TC 8.A.1) family.</text>
</comment>
<feature type="domain" description="Multidrug resistance protein MdtA-like C-terminal permuted SH3" evidence="9">
    <location>
        <begin position="276"/>
        <end position="334"/>
    </location>
</feature>
<dbReference type="Gene3D" id="1.10.287.470">
    <property type="entry name" value="Helix hairpin bin"/>
    <property type="match status" value="1"/>
</dbReference>
<evidence type="ECO:0000313" key="11">
    <source>
        <dbReference type="Proteomes" id="UP000255508"/>
    </source>
</evidence>
<evidence type="ECO:0000256" key="4">
    <source>
        <dbReference type="SAM" id="Coils"/>
    </source>
</evidence>
<keyword evidence="4" id="KW-0175">Coiled coil</keyword>
<feature type="chain" id="PRO_5016761382" evidence="5">
    <location>
        <begin position="26"/>
        <end position="350"/>
    </location>
</feature>
<dbReference type="GO" id="GO:1990281">
    <property type="term" value="C:efflux pump complex"/>
    <property type="evidence" value="ECO:0007669"/>
    <property type="project" value="TreeGrafter"/>
</dbReference>
<dbReference type="PANTHER" id="PTHR30469:SF18">
    <property type="entry name" value="RESISTANCE-NODULATION-CELL DIVISION (RND) EFFLUX MEMBRANE FUSION PROTEIN-RELATED"/>
    <property type="match status" value="1"/>
</dbReference>
<dbReference type="Gene3D" id="2.40.420.20">
    <property type="match status" value="1"/>
</dbReference>
<dbReference type="Gene3D" id="2.40.50.100">
    <property type="match status" value="1"/>
</dbReference>
<evidence type="ECO:0000256" key="2">
    <source>
        <dbReference type="ARBA" id="ARBA00009477"/>
    </source>
</evidence>
<sequence length="350" mass="38677">MKLNKQAWLKWNFVILSLFPLFASAELTTVEADFRETPREFRLDGMVEAINQTTVSAQTQGQVQEILFDVDDYVENGQLLITLKDTEQKARLHRAEADLKEALARLQEAKDEYVRTKELSGKNLVSQSQLDKANASLKSARARQDAASAGLVQASEQLEYTKIRAPYSGIVTHRLIEVGEIARPGQKLMSGTSLDQLRVLVDVPQSLIPIIRKTGKARVQQPDNVFVEATKLTIFPFAHHGSNTFKVRVDLPEGIPDLFPGMFVKTAFVTGTKRELVVPVEAVVYRSEVTAVYVVEASGRVRFRHIRAGHRSEDGKMAVIAGLSAGDRVAIDPIAAGALLKQQMAEAGNE</sequence>
<feature type="domain" description="Multidrug resistance protein MdtA-like alpha-helical hairpin" evidence="6">
    <location>
        <begin position="92"/>
        <end position="161"/>
    </location>
</feature>
<feature type="domain" description="CusB-like beta-barrel" evidence="8">
    <location>
        <begin position="200"/>
        <end position="269"/>
    </location>
</feature>
<dbReference type="Gene3D" id="2.40.30.170">
    <property type="match status" value="1"/>
</dbReference>
<organism evidence="10 11">
    <name type="scientific">endosymbiont of Lamellibrachia luymesi</name>
    <dbReference type="NCBI Taxonomy" id="2200907"/>
    <lineage>
        <taxon>Bacteria</taxon>
        <taxon>Pseudomonadati</taxon>
        <taxon>Pseudomonadota</taxon>
        <taxon>Gammaproteobacteria</taxon>
        <taxon>sulfur-oxidizing symbionts</taxon>
    </lineage>
</organism>
<dbReference type="Proteomes" id="UP000255508">
    <property type="component" value="Unassembled WGS sequence"/>
</dbReference>
<reference evidence="10 11" key="1">
    <citation type="journal article" date="2018" name="ISME J.">
        <title>Endosymbiont genomes yield clues of tubeworm success.</title>
        <authorList>
            <person name="Li Y."/>
            <person name="Liles M.R."/>
            <person name="Halanych K.M."/>
        </authorList>
    </citation>
    <scope>NUCLEOTIDE SEQUENCE [LARGE SCALE GENOMIC DNA]</scope>
    <source>
        <strain evidence="10">A1422</strain>
    </source>
</reference>
<feature type="signal peptide" evidence="5">
    <location>
        <begin position="1"/>
        <end position="25"/>
    </location>
</feature>
<evidence type="ECO:0000259" key="9">
    <source>
        <dbReference type="Pfam" id="PF25967"/>
    </source>
</evidence>
<dbReference type="GO" id="GO:0015562">
    <property type="term" value="F:efflux transmembrane transporter activity"/>
    <property type="evidence" value="ECO:0007669"/>
    <property type="project" value="TreeGrafter"/>
</dbReference>
<dbReference type="Pfam" id="PF25876">
    <property type="entry name" value="HH_MFP_RND"/>
    <property type="match status" value="1"/>
</dbReference>
<dbReference type="PANTHER" id="PTHR30469">
    <property type="entry name" value="MULTIDRUG RESISTANCE PROTEIN MDTA"/>
    <property type="match status" value="1"/>
</dbReference>
<dbReference type="AlphaFoldDB" id="A0A370DV78"/>
<dbReference type="NCBIfam" id="TIGR01730">
    <property type="entry name" value="RND_mfp"/>
    <property type="match status" value="1"/>
</dbReference>
<dbReference type="Pfam" id="PF25954">
    <property type="entry name" value="Beta-barrel_RND_2"/>
    <property type="match status" value="1"/>
</dbReference>
<dbReference type="SUPFAM" id="SSF111369">
    <property type="entry name" value="HlyD-like secretion proteins"/>
    <property type="match status" value="1"/>
</dbReference>
<evidence type="ECO:0000256" key="5">
    <source>
        <dbReference type="SAM" id="SignalP"/>
    </source>
</evidence>
<feature type="domain" description="Multidrug resistance protein MdtA-like barrel-sandwich hybrid" evidence="7">
    <location>
        <begin position="51"/>
        <end position="187"/>
    </location>
</feature>
<dbReference type="InterPro" id="IPR058624">
    <property type="entry name" value="MdtA-like_HH"/>
</dbReference>
<keyword evidence="5" id="KW-0732">Signal</keyword>
<keyword evidence="3" id="KW-0813">Transport</keyword>
<dbReference type="Pfam" id="PF25967">
    <property type="entry name" value="RND-MFP_C"/>
    <property type="match status" value="1"/>
</dbReference>
<feature type="coiled-coil region" evidence="4">
    <location>
        <begin position="89"/>
        <end position="119"/>
    </location>
</feature>
<dbReference type="Pfam" id="PF25917">
    <property type="entry name" value="BSH_RND"/>
    <property type="match status" value="1"/>
</dbReference>
<dbReference type="InterPro" id="IPR058625">
    <property type="entry name" value="MdtA-like_BSH"/>
</dbReference>
<comment type="subcellular location">
    <subcellularLocation>
        <location evidence="1">Cell envelope</location>
    </subcellularLocation>
</comment>
<dbReference type="InterPro" id="IPR006143">
    <property type="entry name" value="RND_pump_MFP"/>
</dbReference>
<protein>
    <submittedName>
        <fullName evidence="10">Efflux transporter periplasmic adaptor subunit</fullName>
    </submittedName>
</protein>
<dbReference type="InterPro" id="IPR058792">
    <property type="entry name" value="Beta-barrel_RND_2"/>
</dbReference>
<comment type="caution">
    <text evidence="10">The sequence shown here is derived from an EMBL/GenBank/DDBJ whole genome shotgun (WGS) entry which is preliminary data.</text>
</comment>
<evidence type="ECO:0000259" key="6">
    <source>
        <dbReference type="Pfam" id="PF25876"/>
    </source>
</evidence>
<dbReference type="EMBL" id="QFXD01000220">
    <property type="protein sequence ID" value="RDH89388.1"/>
    <property type="molecule type" value="Genomic_DNA"/>
</dbReference>
<evidence type="ECO:0000256" key="3">
    <source>
        <dbReference type="ARBA" id="ARBA00022448"/>
    </source>
</evidence>
<dbReference type="InterPro" id="IPR058627">
    <property type="entry name" value="MdtA-like_C"/>
</dbReference>
<evidence type="ECO:0000259" key="8">
    <source>
        <dbReference type="Pfam" id="PF25954"/>
    </source>
</evidence>
<evidence type="ECO:0000259" key="7">
    <source>
        <dbReference type="Pfam" id="PF25917"/>
    </source>
</evidence>
<accession>A0A370DV78</accession>
<evidence type="ECO:0000256" key="1">
    <source>
        <dbReference type="ARBA" id="ARBA00004196"/>
    </source>
</evidence>
<proteinExistence type="inferred from homology"/>